<dbReference type="KEGG" id="aaq:AOC05_03205"/>
<dbReference type="GO" id="GO:0003824">
    <property type="term" value="F:catalytic activity"/>
    <property type="evidence" value="ECO:0007669"/>
    <property type="project" value="InterPro"/>
</dbReference>
<dbReference type="PANTHER" id="PTHR48228:SF4">
    <property type="entry name" value="BLR3030 PROTEIN"/>
    <property type="match status" value="1"/>
</dbReference>
<dbReference type="InterPro" id="IPR003673">
    <property type="entry name" value="CoA-Trfase_fam_III"/>
</dbReference>
<accession>A0A0M4QNN5</accession>
<dbReference type="PANTHER" id="PTHR48228">
    <property type="entry name" value="SUCCINYL-COA--D-CITRAMALATE COA-TRANSFERASE"/>
    <property type="match status" value="1"/>
</dbReference>
<dbReference type="Proteomes" id="UP000062833">
    <property type="component" value="Chromosome"/>
</dbReference>
<keyword evidence="2" id="KW-1185">Reference proteome</keyword>
<dbReference type="InterPro" id="IPR050509">
    <property type="entry name" value="CoA-transferase_III"/>
</dbReference>
<name>A0A0M4QNN5_9MICC</name>
<dbReference type="RefSeq" id="WP_062005648.1">
    <property type="nucleotide sequence ID" value="NZ_CP012677.1"/>
</dbReference>
<organism evidence="1 2">
    <name type="scientific">Arthrobacter alpinus</name>
    <dbReference type="NCBI Taxonomy" id="656366"/>
    <lineage>
        <taxon>Bacteria</taxon>
        <taxon>Bacillati</taxon>
        <taxon>Actinomycetota</taxon>
        <taxon>Actinomycetes</taxon>
        <taxon>Micrococcales</taxon>
        <taxon>Micrococcaceae</taxon>
        <taxon>Arthrobacter</taxon>
    </lineage>
</organism>
<evidence type="ECO:0008006" key="3">
    <source>
        <dbReference type="Google" id="ProtNLM"/>
    </source>
</evidence>
<dbReference type="OrthoDB" id="9058532at2"/>
<dbReference type="EMBL" id="CP012677">
    <property type="protein sequence ID" value="ALE91578.1"/>
    <property type="molecule type" value="Genomic_DNA"/>
</dbReference>
<dbReference type="SUPFAM" id="SSF89796">
    <property type="entry name" value="CoA-transferase family III (CaiB/BaiF)"/>
    <property type="match status" value="2"/>
</dbReference>
<reference evidence="1" key="1">
    <citation type="submission" date="2016-03" db="EMBL/GenBank/DDBJ databases">
        <title>Complete genome of Arthrobacter alpinus strain R3.8.</title>
        <authorList>
            <person name="See-Too W.S."/>
            <person name="Chan K.G."/>
        </authorList>
    </citation>
    <scope>NUCLEOTIDE SEQUENCE</scope>
    <source>
        <strain evidence="1">R3.8</strain>
    </source>
</reference>
<gene>
    <name evidence="1" type="ORF">AOC05_03205</name>
</gene>
<evidence type="ECO:0000313" key="2">
    <source>
        <dbReference type="Proteomes" id="UP000062833"/>
    </source>
</evidence>
<evidence type="ECO:0000313" key="1">
    <source>
        <dbReference type="EMBL" id="ALE91578.1"/>
    </source>
</evidence>
<dbReference type="PATRIC" id="fig|656366.3.peg.705"/>
<proteinExistence type="predicted"/>
<sequence>MELTVASGAFIVPDGVRVTGAGSLESAFDVTGLAVASIAAAAQALAELVHLRGAPLPAVTVDRDVASAWFGMSFTPDGWQLPSPWDDLAGDYPCGGGWIRLHTNAPHHRAAALNVLGLAPESGLAQVAAAVAAWEGEALEAAVVDAKGCAAMMRSRSQWLAHPQGAGVAAEPLVRWGSSRRVPPAGKHLGKGAPATHARPLAGVRVLDLTRVIAGPVATRFLAQYGAQVLRIDPPDWREPALEAEMTLGKNCARLDAKTASGMDRPKELLGEADILVHGYRPDALAGLGLSDEEMARQYPGLLTVGLDAYGWSGPWAARRGFDSLVQMSCGIAEAGMAHFGKDRPTPLPVQALDHSTGYLLAAATIHAWRERLAGQVHPARLSLARTAVELMKSGPSNPDAPVPSVEPAAMLPEETRWGPGLRLPPAVQVSGVVAATDVEARGYGWAPPVWPAIPANPADAVPA</sequence>
<dbReference type="InterPro" id="IPR023606">
    <property type="entry name" value="CoA-Trfase_III_dom_1_sf"/>
</dbReference>
<dbReference type="Gene3D" id="3.40.50.10540">
    <property type="entry name" value="Crotonobetainyl-coa:carnitine coa-transferase, domain 1"/>
    <property type="match status" value="1"/>
</dbReference>
<dbReference type="AlphaFoldDB" id="A0A0M4QNN5"/>
<dbReference type="Pfam" id="PF02515">
    <property type="entry name" value="CoA_transf_3"/>
    <property type="match status" value="1"/>
</dbReference>
<protein>
    <recommendedName>
        <fullName evidence="3">Acyl-CoA transferase</fullName>
    </recommendedName>
</protein>